<name>A0A2K3PDF6_TRIPR</name>
<dbReference type="EMBL" id="ASHM01005987">
    <property type="protein sequence ID" value="PNY13319.1"/>
    <property type="molecule type" value="Genomic_DNA"/>
</dbReference>
<dbReference type="Proteomes" id="UP000236291">
    <property type="component" value="Unassembled WGS sequence"/>
</dbReference>
<keyword evidence="4" id="KW-0804">Transcription</keyword>
<dbReference type="GO" id="GO:0003677">
    <property type="term" value="F:DNA binding"/>
    <property type="evidence" value="ECO:0007669"/>
    <property type="project" value="InterPro"/>
</dbReference>
<dbReference type="AlphaFoldDB" id="A0A2K3PDF6"/>
<dbReference type="Pfam" id="PF06870">
    <property type="entry name" value="RNA_pol_I_A49"/>
    <property type="match status" value="1"/>
</dbReference>
<evidence type="ECO:0000256" key="1">
    <source>
        <dbReference type="ARBA" id="ARBA00004604"/>
    </source>
</evidence>
<evidence type="ECO:0000313" key="6">
    <source>
        <dbReference type="EMBL" id="PNY13319.1"/>
    </source>
</evidence>
<accession>A0A2K3PDF6</accession>
<comment type="caution">
    <text evidence="6">The sequence shown here is derived from an EMBL/GenBank/DDBJ whole genome shotgun (WGS) entry which is preliminary data.</text>
</comment>
<proteinExistence type="inferred from homology"/>
<reference evidence="6 7" key="1">
    <citation type="journal article" date="2014" name="Am. J. Bot.">
        <title>Genome assembly and annotation for red clover (Trifolium pratense; Fabaceae).</title>
        <authorList>
            <person name="Istvanek J."/>
            <person name="Jaros M."/>
            <person name="Krenek A."/>
            <person name="Repkova J."/>
        </authorList>
    </citation>
    <scope>NUCLEOTIDE SEQUENCE [LARGE SCALE GENOMIC DNA]</scope>
    <source>
        <strain evidence="7">cv. Tatra</strain>
        <tissue evidence="6">Young leaves</tissue>
    </source>
</reference>
<dbReference type="GO" id="GO:0006351">
    <property type="term" value="P:DNA-templated transcription"/>
    <property type="evidence" value="ECO:0007669"/>
    <property type="project" value="InterPro"/>
</dbReference>
<dbReference type="PANTHER" id="PTHR14440">
    <property type="entry name" value="DNA-DIRECTED RNA POLYMERASE I SUBUNIT RPA49"/>
    <property type="match status" value="1"/>
</dbReference>
<gene>
    <name evidence="6" type="ORF">L195_g009972</name>
</gene>
<protein>
    <submittedName>
        <fullName evidence="6">DNA-directed RNA polymerase i subunit rpa49</fullName>
    </submittedName>
</protein>
<evidence type="ECO:0000256" key="4">
    <source>
        <dbReference type="ARBA" id="ARBA00023163"/>
    </source>
</evidence>
<evidence type="ECO:0000256" key="5">
    <source>
        <dbReference type="ARBA" id="ARBA00023242"/>
    </source>
</evidence>
<comment type="similarity">
    <text evidence="2">Belongs to the eukaryotic RPA49/POLR1E RNA polymerase subunit family.</text>
</comment>
<dbReference type="GO" id="GO:0000428">
    <property type="term" value="C:DNA-directed RNA polymerase complex"/>
    <property type="evidence" value="ECO:0007669"/>
    <property type="project" value="UniProtKB-KW"/>
</dbReference>
<comment type="subcellular location">
    <subcellularLocation>
        <location evidence="1">Nucleus</location>
        <location evidence="1">Nucleolus</location>
    </subcellularLocation>
</comment>
<organism evidence="6 7">
    <name type="scientific">Trifolium pratense</name>
    <name type="common">Red clover</name>
    <dbReference type="NCBI Taxonomy" id="57577"/>
    <lineage>
        <taxon>Eukaryota</taxon>
        <taxon>Viridiplantae</taxon>
        <taxon>Streptophyta</taxon>
        <taxon>Embryophyta</taxon>
        <taxon>Tracheophyta</taxon>
        <taxon>Spermatophyta</taxon>
        <taxon>Magnoliopsida</taxon>
        <taxon>eudicotyledons</taxon>
        <taxon>Gunneridae</taxon>
        <taxon>Pentapetalae</taxon>
        <taxon>rosids</taxon>
        <taxon>fabids</taxon>
        <taxon>Fabales</taxon>
        <taxon>Fabaceae</taxon>
        <taxon>Papilionoideae</taxon>
        <taxon>50 kb inversion clade</taxon>
        <taxon>NPAAA clade</taxon>
        <taxon>Hologalegina</taxon>
        <taxon>IRL clade</taxon>
        <taxon>Trifolieae</taxon>
        <taxon>Trifolium</taxon>
    </lineage>
</organism>
<evidence type="ECO:0000256" key="2">
    <source>
        <dbReference type="ARBA" id="ARBA00009430"/>
    </source>
</evidence>
<evidence type="ECO:0000313" key="7">
    <source>
        <dbReference type="Proteomes" id="UP000236291"/>
    </source>
</evidence>
<keyword evidence="5" id="KW-0539">Nucleus</keyword>
<dbReference type="ExpressionAtlas" id="A0A2K3PDF6">
    <property type="expression patterns" value="baseline"/>
</dbReference>
<evidence type="ECO:0000256" key="3">
    <source>
        <dbReference type="ARBA" id="ARBA00022478"/>
    </source>
</evidence>
<sequence length="371" mass="42969">MKINTEPMPEQVQAKVEVVRSDPDKMPPFVGYFPSGFDPVKQTFDCHAGEASAGNQSMYALGVFDKEAQTLKIMHVGANKIFRLEPKVKGLEYSMPPPTPTVEEMSPDQWTEKRRKTDAIFGSMRQIVMNNKWEEIRIDEEPEAKENLAEKMKNVEVKESVLANTEAHVTRHIPPYNASATTPQEAYVLDQIILSEEWNHLQDIYYTLRKGEAADFSIYPTFIRNRIDRLKKIEDESEKMKLSCILSFINHLVKFKDQHSMDGVSSSKQHKIPNILRHRFSTMFAVSESRRMPPEKINLLISYILVLTLFSDEFQTDYSDISKDLRMNKGPVKQIYEHLGCKILKQRPFYATLPIPLTFPQLRQKKRLKKN</sequence>
<dbReference type="STRING" id="57577.A0A2K3PDF6"/>
<keyword evidence="3 6" id="KW-0240">DNA-directed RNA polymerase</keyword>
<reference evidence="6 7" key="2">
    <citation type="journal article" date="2017" name="Front. Plant Sci.">
        <title>Gene Classification and Mining of Molecular Markers Useful in Red Clover (Trifolium pratense) Breeding.</title>
        <authorList>
            <person name="Istvanek J."/>
            <person name="Dluhosova J."/>
            <person name="Dluhos P."/>
            <person name="Patkova L."/>
            <person name="Nedelnik J."/>
            <person name="Repkova J."/>
        </authorList>
    </citation>
    <scope>NUCLEOTIDE SEQUENCE [LARGE SCALE GENOMIC DNA]</scope>
    <source>
        <strain evidence="7">cv. Tatra</strain>
        <tissue evidence="6">Young leaves</tissue>
    </source>
</reference>
<dbReference type="GO" id="GO:0005730">
    <property type="term" value="C:nucleolus"/>
    <property type="evidence" value="ECO:0007669"/>
    <property type="project" value="UniProtKB-SubCell"/>
</dbReference>
<dbReference type="InterPro" id="IPR009668">
    <property type="entry name" value="RNA_pol-assoc_fac_A49-like"/>
</dbReference>